<evidence type="ECO:0000256" key="2">
    <source>
        <dbReference type="SAM" id="MobiDB-lite"/>
    </source>
</evidence>
<dbReference type="AlphaFoldDB" id="D9WX24"/>
<evidence type="ECO:0000313" key="4">
    <source>
        <dbReference type="Proteomes" id="UP000003963"/>
    </source>
</evidence>
<gene>
    <name evidence="3" type="ORF">SSOG_09166</name>
</gene>
<accession>D9WX24</accession>
<dbReference type="STRING" id="457427.SSOG_09166"/>
<feature type="coiled-coil region" evidence="1">
    <location>
        <begin position="179"/>
        <end position="227"/>
    </location>
</feature>
<dbReference type="Proteomes" id="UP000003963">
    <property type="component" value="Unassembled WGS sequence"/>
</dbReference>
<keyword evidence="1" id="KW-0175">Coiled coil</keyword>
<keyword evidence="4" id="KW-1185">Reference proteome</keyword>
<reference evidence="3 4" key="1">
    <citation type="submission" date="2009-02" db="EMBL/GenBank/DDBJ databases">
        <title>Annotation of Streptomyces hygroscopicus strain ATCC 53653.</title>
        <authorList>
            <consortium name="The Broad Institute Genome Sequencing Platform"/>
            <consortium name="Broad Institute Microbial Sequencing Center"/>
            <person name="Fischbach M."/>
            <person name="Godfrey P."/>
            <person name="Ward D."/>
            <person name="Young S."/>
            <person name="Zeng Q."/>
            <person name="Koehrsen M."/>
            <person name="Alvarado L."/>
            <person name="Berlin A.M."/>
            <person name="Bochicchio J."/>
            <person name="Borenstein D."/>
            <person name="Chapman S.B."/>
            <person name="Chen Z."/>
            <person name="Engels R."/>
            <person name="Freedman E."/>
            <person name="Gellesch M."/>
            <person name="Goldberg J."/>
            <person name="Griggs A."/>
            <person name="Gujja S."/>
            <person name="Heilman E.R."/>
            <person name="Heiman D.I."/>
            <person name="Hepburn T.A."/>
            <person name="Howarth C."/>
            <person name="Jen D."/>
            <person name="Larson L."/>
            <person name="Lewis B."/>
            <person name="Mehta T."/>
            <person name="Park D."/>
            <person name="Pearson M."/>
            <person name="Richards J."/>
            <person name="Roberts A."/>
            <person name="Saif S."/>
            <person name="Shea T.D."/>
            <person name="Shenoy N."/>
            <person name="Sisk P."/>
            <person name="Stolte C."/>
            <person name="Sykes S.N."/>
            <person name="Thomson T."/>
            <person name="Walk T."/>
            <person name="White J."/>
            <person name="Yandava C."/>
            <person name="Straight P."/>
            <person name="Clardy J."/>
            <person name="Hung D."/>
            <person name="Kolter R."/>
            <person name="Mekalanos J."/>
            <person name="Walker S."/>
            <person name="Walsh C.T."/>
            <person name="Wieland-Brown L.C."/>
            <person name="Haas B."/>
            <person name="Nusbaum C."/>
            <person name="Birren B."/>
        </authorList>
    </citation>
    <scope>NUCLEOTIDE SEQUENCE [LARGE SCALE GENOMIC DNA]</scope>
    <source>
        <strain evidence="3 4">ATCC 53653</strain>
    </source>
</reference>
<organism evidence="3 4">
    <name type="scientific">Streptomyces himastatinicus ATCC 53653</name>
    <dbReference type="NCBI Taxonomy" id="457427"/>
    <lineage>
        <taxon>Bacteria</taxon>
        <taxon>Bacillati</taxon>
        <taxon>Actinomycetota</taxon>
        <taxon>Actinomycetes</taxon>
        <taxon>Kitasatosporales</taxon>
        <taxon>Streptomycetaceae</taxon>
        <taxon>Streptomyces</taxon>
        <taxon>Streptomyces violaceusniger group</taxon>
    </lineage>
</organism>
<evidence type="ECO:0000256" key="1">
    <source>
        <dbReference type="SAM" id="Coils"/>
    </source>
</evidence>
<dbReference type="HOGENOM" id="CLU_959488_0_0_11"/>
<name>D9WX24_9ACTN</name>
<dbReference type="EMBL" id="GG657755">
    <property type="protein sequence ID" value="EFL29452.1"/>
    <property type="molecule type" value="Genomic_DNA"/>
</dbReference>
<feature type="compositionally biased region" description="Basic residues" evidence="2">
    <location>
        <begin position="78"/>
        <end position="87"/>
    </location>
</feature>
<sequence length="290" mass="32407">MQDRPGVRVPVRAVLRAPSRHPAAHALARIPDRVRLLRHRRLLRERRRDIGDAGRAGTVDPEATHAGRLVVRRARVRRIPRTRRHEPRRSSSMTGPTNQAGGASAHAALRDAADRIDRRGLELLDSGMMAAAGLLRRMADEAPPSPDYEHPECGFHWHGRDGMDIPIRDGQPVCPRCELRSVEKRLTHFERRCVELREESLRRGKTVLEQSQKIRALKREIDGVRRQMGEEILRANQAEAELRRMGGMAGEALPPGPAIPPGGNAEDCPRCEGTNPPYPFLCPGHPAQEA</sequence>
<protein>
    <submittedName>
        <fullName evidence="3">Uncharacterized protein</fullName>
    </submittedName>
</protein>
<proteinExistence type="predicted"/>
<evidence type="ECO:0000313" key="3">
    <source>
        <dbReference type="EMBL" id="EFL29452.1"/>
    </source>
</evidence>
<feature type="region of interest" description="Disordered" evidence="2">
    <location>
        <begin position="250"/>
        <end position="270"/>
    </location>
</feature>
<feature type="region of interest" description="Disordered" evidence="2">
    <location>
        <begin position="78"/>
        <end position="109"/>
    </location>
</feature>
<feature type="compositionally biased region" description="Polar residues" evidence="2">
    <location>
        <begin position="90"/>
        <end position="99"/>
    </location>
</feature>